<dbReference type="AlphaFoldDB" id="A0AAW9Q900"/>
<feature type="active site" evidence="7">
    <location>
        <position position="109"/>
    </location>
</feature>
<dbReference type="CDD" id="cd06530">
    <property type="entry name" value="S26_SPase_I"/>
    <property type="match status" value="1"/>
</dbReference>
<dbReference type="InterPro" id="IPR019758">
    <property type="entry name" value="Pept_S26A_signal_pept_1_CS"/>
</dbReference>
<evidence type="ECO:0000256" key="5">
    <source>
        <dbReference type="ARBA" id="ARBA00022670"/>
    </source>
</evidence>
<feature type="transmembrane region" description="Helical" evidence="8">
    <location>
        <begin position="35"/>
        <end position="53"/>
    </location>
</feature>
<dbReference type="InterPro" id="IPR036286">
    <property type="entry name" value="LexA/Signal_pep-like_sf"/>
</dbReference>
<dbReference type="InterPro" id="IPR019757">
    <property type="entry name" value="Pept_S26A_signal_pept_1_Lys-AS"/>
</dbReference>
<evidence type="ECO:0000256" key="2">
    <source>
        <dbReference type="ARBA" id="ARBA00004401"/>
    </source>
</evidence>
<dbReference type="PRINTS" id="PR00727">
    <property type="entry name" value="LEADERPTASE"/>
</dbReference>
<dbReference type="GO" id="GO:0005886">
    <property type="term" value="C:plasma membrane"/>
    <property type="evidence" value="ECO:0007669"/>
    <property type="project" value="UniProtKB-SubCell"/>
</dbReference>
<dbReference type="InterPro" id="IPR019756">
    <property type="entry name" value="Pept_S26A_signal_pept_1_Ser-AS"/>
</dbReference>
<gene>
    <name evidence="11" type="primary">lepB</name>
    <name evidence="11" type="ORF">V2H45_23365</name>
</gene>
<evidence type="ECO:0000256" key="7">
    <source>
        <dbReference type="PIRSR" id="PIRSR600223-1"/>
    </source>
</evidence>
<dbReference type="PROSITE" id="PS00760">
    <property type="entry name" value="SPASE_I_2"/>
    <property type="match status" value="1"/>
</dbReference>
<accession>A0AAW9Q900</accession>
<evidence type="ECO:0000256" key="1">
    <source>
        <dbReference type="ARBA" id="ARBA00000677"/>
    </source>
</evidence>
<keyword evidence="8" id="KW-0812">Transmembrane</keyword>
<evidence type="ECO:0000256" key="8">
    <source>
        <dbReference type="RuleBase" id="RU003993"/>
    </source>
</evidence>
<dbReference type="PANTHER" id="PTHR43390">
    <property type="entry name" value="SIGNAL PEPTIDASE I"/>
    <property type="match status" value="1"/>
</dbReference>
<dbReference type="EMBL" id="JAZBJZ010000158">
    <property type="protein sequence ID" value="MEE3719685.1"/>
    <property type="molecule type" value="Genomic_DNA"/>
</dbReference>
<dbReference type="GO" id="GO:0006465">
    <property type="term" value="P:signal peptide processing"/>
    <property type="evidence" value="ECO:0007669"/>
    <property type="project" value="InterPro"/>
</dbReference>
<evidence type="ECO:0000256" key="9">
    <source>
        <dbReference type="RuleBase" id="RU362042"/>
    </source>
</evidence>
<dbReference type="PROSITE" id="PS00501">
    <property type="entry name" value="SPASE_I_1"/>
    <property type="match status" value="1"/>
</dbReference>
<feature type="active site" evidence="7">
    <location>
        <position position="62"/>
    </location>
</feature>
<sequence length="231" mass="25931">MSSDKPSDPSKEDLKSQSLELDSKSGWQKVFADNLPTVIVAVLMAAGVRVFIVEPRYIPSSSMEPTLQIDDRLLIDKLTFKWRKPERGEIIVFNPPPYPGVDTSKVYIKRVIGLPGDRISIHDGKVYVNGNAISEPYIASPPAYSLPTDPTQCPECFQPSQISLVNKQVSFTVPPSKYWMMGDNRNNSQDSHIWGFLPEENIVGRAFYRYWPFDSRTGGLSTPTYEPSATK</sequence>
<protein>
    <recommendedName>
        <fullName evidence="4 8">Signal peptidase I</fullName>
        <ecNumber evidence="4 8">3.4.21.89</ecNumber>
    </recommendedName>
</protein>
<keyword evidence="6 8" id="KW-0378">Hydrolase</keyword>
<dbReference type="GO" id="GO:0004252">
    <property type="term" value="F:serine-type endopeptidase activity"/>
    <property type="evidence" value="ECO:0007669"/>
    <property type="project" value="InterPro"/>
</dbReference>
<dbReference type="InterPro" id="IPR019533">
    <property type="entry name" value="Peptidase_S26"/>
</dbReference>
<evidence type="ECO:0000259" key="10">
    <source>
        <dbReference type="Pfam" id="PF10502"/>
    </source>
</evidence>
<dbReference type="Proteomes" id="UP001333818">
    <property type="component" value="Unassembled WGS sequence"/>
</dbReference>
<comment type="subcellular location">
    <subcellularLocation>
        <location evidence="2">Cell membrane</location>
        <topology evidence="2">Single-pass type II membrane protein</topology>
    </subcellularLocation>
    <subcellularLocation>
        <location evidence="9">Membrane</location>
        <topology evidence="9">Single-pass type II membrane protein</topology>
    </subcellularLocation>
</comment>
<name>A0AAW9Q900_9CYAN</name>
<proteinExistence type="inferred from homology"/>
<evidence type="ECO:0000256" key="3">
    <source>
        <dbReference type="ARBA" id="ARBA00009370"/>
    </source>
</evidence>
<comment type="caution">
    <text evidence="11">The sequence shown here is derived from an EMBL/GenBank/DDBJ whole genome shotgun (WGS) entry which is preliminary data.</text>
</comment>
<dbReference type="GO" id="GO:0009003">
    <property type="term" value="F:signal peptidase activity"/>
    <property type="evidence" value="ECO:0007669"/>
    <property type="project" value="UniProtKB-EC"/>
</dbReference>
<dbReference type="NCBIfam" id="TIGR02227">
    <property type="entry name" value="sigpep_I_bact"/>
    <property type="match status" value="1"/>
</dbReference>
<dbReference type="SUPFAM" id="SSF51306">
    <property type="entry name" value="LexA/Signal peptidase"/>
    <property type="match status" value="1"/>
</dbReference>
<evidence type="ECO:0000256" key="6">
    <source>
        <dbReference type="ARBA" id="ARBA00022801"/>
    </source>
</evidence>
<feature type="domain" description="Peptidase S26" evidence="10">
    <location>
        <begin position="35"/>
        <end position="211"/>
    </location>
</feature>
<dbReference type="Gene3D" id="2.10.109.10">
    <property type="entry name" value="Umud Fragment, subunit A"/>
    <property type="match status" value="1"/>
</dbReference>
<keyword evidence="12" id="KW-1185">Reference proteome</keyword>
<evidence type="ECO:0000256" key="4">
    <source>
        <dbReference type="ARBA" id="ARBA00013208"/>
    </source>
</evidence>
<reference evidence="11" key="1">
    <citation type="submission" date="2024-01" db="EMBL/GenBank/DDBJ databases">
        <title>Bank of Algae and Cyanobacteria of the Azores (BACA) strain genomes.</title>
        <authorList>
            <person name="Luz R."/>
            <person name="Cordeiro R."/>
            <person name="Fonseca A."/>
            <person name="Goncalves V."/>
        </authorList>
    </citation>
    <scope>NUCLEOTIDE SEQUENCE</scope>
    <source>
        <strain evidence="11">BACA0141</strain>
    </source>
</reference>
<dbReference type="InterPro" id="IPR000223">
    <property type="entry name" value="Pept_S26A_signal_pept_1"/>
</dbReference>
<keyword evidence="8" id="KW-1133">Transmembrane helix</keyword>
<evidence type="ECO:0000313" key="11">
    <source>
        <dbReference type="EMBL" id="MEE3719685.1"/>
    </source>
</evidence>
<organism evidence="11 12">
    <name type="scientific">Tumidithrix elongata BACA0141</name>
    <dbReference type="NCBI Taxonomy" id="2716417"/>
    <lineage>
        <taxon>Bacteria</taxon>
        <taxon>Bacillati</taxon>
        <taxon>Cyanobacteriota</taxon>
        <taxon>Cyanophyceae</taxon>
        <taxon>Pseudanabaenales</taxon>
        <taxon>Pseudanabaenaceae</taxon>
        <taxon>Tumidithrix</taxon>
        <taxon>Tumidithrix elongata</taxon>
    </lineage>
</organism>
<dbReference type="PROSITE" id="PS00761">
    <property type="entry name" value="SPASE_I_3"/>
    <property type="match status" value="1"/>
</dbReference>
<dbReference type="PANTHER" id="PTHR43390:SF1">
    <property type="entry name" value="CHLOROPLAST PROCESSING PEPTIDASE"/>
    <property type="match status" value="1"/>
</dbReference>
<evidence type="ECO:0000313" key="12">
    <source>
        <dbReference type="Proteomes" id="UP001333818"/>
    </source>
</evidence>
<dbReference type="RefSeq" id="WP_330486122.1">
    <property type="nucleotide sequence ID" value="NZ_JAZBJZ010000158.1"/>
</dbReference>
<dbReference type="Pfam" id="PF10502">
    <property type="entry name" value="Peptidase_S26"/>
    <property type="match status" value="1"/>
</dbReference>
<comment type="catalytic activity">
    <reaction evidence="1 8">
        <text>Cleavage of hydrophobic, N-terminal signal or leader sequences from secreted and periplasmic proteins.</text>
        <dbReference type="EC" id="3.4.21.89"/>
    </reaction>
</comment>
<keyword evidence="5 8" id="KW-0645">Protease</keyword>
<keyword evidence="8" id="KW-0472">Membrane</keyword>
<dbReference type="EC" id="3.4.21.89" evidence="4 8"/>
<comment type="similarity">
    <text evidence="3 9">Belongs to the peptidase S26 family.</text>
</comment>